<dbReference type="EMBL" id="JASBWU010000010">
    <property type="protein sequence ID" value="KAJ9118623.1"/>
    <property type="molecule type" value="Genomic_DNA"/>
</dbReference>
<keyword evidence="2" id="KW-1185">Reference proteome</keyword>
<comment type="caution">
    <text evidence="1">The sequence shown here is derived from an EMBL/GenBank/DDBJ whole genome shotgun (WGS) entry which is preliminary data.</text>
</comment>
<dbReference type="Proteomes" id="UP001243375">
    <property type="component" value="Unassembled WGS sequence"/>
</dbReference>
<protein>
    <submittedName>
        <fullName evidence="1">Uncharacterized protein</fullName>
    </submittedName>
</protein>
<name>A0ACC2X4I1_9TREE</name>
<evidence type="ECO:0000313" key="1">
    <source>
        <dbReference type="EMBL" id="KAJ9118623.1"/>
    </source>
</evidence>
<reference evidence="1" key="1">
    <citation type="submission" date="2023-04" db="EMBL/GenBank/DDBJ databases">
        <title>Draft Genome sequencing of Naganishia species isolated from polar environments using Oxford Nanopore Technology.</title>
        <authorList>
            <person name="Leo P."/>
            <person name="Venkateswaran K."/>
        </authorList>
    </citation>
    <scope>NUCLEOTIDE SEQUENCE</scope>
    <source>
        <strain evidence="1">MNA-CCFEE 5425</strain>
    </source>
</reference>
<sequence>MGWSPLQSVVVEAQRKGDRVMIKGYGLGEKGIPLAHIAVTFLRLPDGTKYQPTMDEHLTERAAIPSTKWFNMDLDPAREGKRWGWTLWHVDLGMEDVRSLIADEGKEGNEGQIVVVVKASTYRFLQRASEIVDTRTGYMFKVKR</sequence>
<accession>A0ACC2X4I1</accession>
<gene>
    <name evidence="1" type="ORF">QFC22_003843</name>
</gene>
<organism evidence="1 2">
    <name type="scientific">Naganishia vaughanmartiniae</name>
    <dbReference type="NCBI Taxonomy" id="1424756"/>
    <lineage>
        <taxon>Eukaryota</taxon>
        <taxon>Fungi</taxon>
        <taxon>Dikarya</taxon>
        <taxon>Basidiomycota</taxon>
        <taxon>Agaricomycotina</taxon>
        <taxon>Tremellomycetes</taxon>
        <taxon>Filobasidiales</taxon>
        <taxon>Filobasidiaceae</taxon>
        <taxon>Naganishia</taxon>
    </lineage>
</organism>
<evidence type="ECO:0000313" key="2">
    <source>
        <dbReference type="Proteomes" id="UP001243375"/>
    </source>
</evidence>
<proteinExistence type="predicted"/>